<name>A0A250F4T8_CAPSP</name>
<dbReference type="EMBL" id="CP022385">
    <property type="protein sequence ID" value="ATA84105.1"/>
    <property type="molecule type" value="Genomic_DNA"/>
</dbReference>
<reference evidence="2" key="1">
    <citation type="journal article" date="2017" name="Genome Announc.">
        <title>Twelve Complete Reference Genomes of Clinical Isolates in the Capnocytophaga Genus.</title>
        <authorList>
            <person name="Villarma A."/>
            <person name="Gulvik C.A."/>
            <person name="Rowe L.A."/>
            <person name="Sheth M."/>
            <person name="Juieng P."/>
            <person name="Nicholson A.C."/>
            <person name="Loparev V.N."/>
            <person name="McQuiston J.R."/>
        </authorList>
    </citation>
    <scope>NUCLEOTIDE SEQUENCE</scope>
    <source>
        <strain evidence="2">H4486</strain>
        <strain evidence="3">KC1668</strain>
    </source>
</reference>
<dbReference type="Proteomes" id="UP000217334">
    <property type="component" value="Chromosome"/>
</dbReference>
<evidence type="ECO:0000313" key="6">
    <source>
        <dbReference type="Proteomes" id="UP000217334"/>
    </source>
</evidence>
<dbReference type="RefSeq" id="WP_040361322.1">
    <property type="nucleotide sequence ID" value="NZ_CAUTEC010000032.1"/>
</dbReference>
<dbReference type="EMBL" id="CP022383">
    <property type="protein sequence ID" value="ATA80153.1"/>
    <property type="molecule type" value="Genomic_DNA"/>
</dbReference>
<feature type="domain" description="Knr4/Smi1-like" evidence="1">
    <location>
        <begin position="42"/>
        <end position="158"/>
    </location>
</feature>
<dbReference type="Proteomes" id="UP000249902">
    <property type="component" value="Unassembled WGS sequence"/>
</dbReference>
<dbReference type="InterPro" id="IPR037883">
    <property type="entry name" value="Knr4/Smi1-like_sf"/>
</dbReference>
<evidence type="ECO:0000313" key="5">
    <source>
        <dbReference type="Proteomes" id="UP000217301"/>
    </source>
</evidence>
<dbReference type="OrthoDB" id="8657476at2"/>
<evidence type="ECO:0000313" key="4">
    <source>
        <dbReference type="EMBL" id="SQA74922.1"/>
    </source>
</evidence>
<keyword evidence="5" id="KW-1185">Reference proteome</keyword>
<evidence type="ECO:0000313" key="2">
    <source>
        <dbReference type="EMBL" id="ATA80153.1"/>
    </source>
</evidence>
<dbReference type="AlphaFoldDB" id="A0A250F4T8"/>
<dbReference type="Gene3D" id="3.40.1580.10">
    <property type="entry name" value="SMI1/KNR4-like"/>
    <property type="match status" value="1"/>
</dbReference>
<gene>
    <name evidence="3" type="ORF">CGC55_06110</name>
    <name evidence="2" type="ORF">CGC59_10910</name>
    <name evidence="4" type="ORF">NCTC11653_00817</name>
</gene>
<evidence type="ECO:0000259" key="1">
    <source>
        <dbReference type="SMART" id="SM00860"/>
    </source>
</evidence>
<protein>
    <submittedName>
        <fullName evidence="2">1,3-beta-glucan synthase regulator</fullName>
    </submittedName>
    <submittedName>
        <fullName evidence="4">SMI1 / KNR4 family</fullName>
    </submittedName>
</protein>
<proteinExistence type="predicted"/>
<dbReference type="Pfam" id="PF09346">
    <property type="entry name" value="SMI1_KNR4"/>
    <property type="match status" value="1"/>
</dbReference>
<reference evidence="5 6" key="2">
    <citation type="submission" date="2017-06" db="EMBL/GenBank/DDBJ databases">
        <title>Capnocytophaga spp. assemblies.</title>
        <authorList>
            <person name="Gulvik C.A."/>
        </authorList>
    </citation>
    <scope>NUCLEOTIDE SEQUENCE [LARGE SCALE GENOMIC DNA]</scope>
    <source>
        <strain evidence="6">H4486</strain>
        <strain evidence="5">KC1668</strain>
    </source>
</reference>
<dbReference type="Proteomes" id="UP000217301">
    <property type="component" value="Chromosome"/>
</dbReference>
<evidence type="ECO:0000313" key="3">
    <source>
        <dbReference type="EMBL" id="ATA84105.1"/>
    </source>
</evidence>
<accession>A0A250F4T8</accession>
<organism evidence="2 6">
    <name type="scientific">Capnocytophaga sputigena</name>
    <dbReference type="NCBI Taxonomy" id="1019"/>
    <lineage>
        <taxon>Bacteria</taxon>
        <taxon>Pseudomonadati</taxon>
        <taxon>Bacteroidota</taxon>
        <taxon>Flavobacteriia</taxon>
        <taxon>Flavobacteriales</taxon>
        <taxon>Flavobacteriaceae</taxon>
        <taxon>Capnocytophaga</taxon>
    </lineage>
</organism>
<dbReference type="EMBL" id="UAVP01000007">
    <property type="protein sequence ID" value="SQA74922.1"/>
    <property type="molecule type" value="Genomic_DNA"/>
</dbReference>
<dbReference type="SMART" id="SM00860">
    <property type="entry name" value="SMI1_KNR4"/>
    <property type="match status" value="1"/>
</dbReference>
<evidence type="ECO:0000313" key="7">
    <source>
        <dbReference type="Proteomes" id="UP000249902"/>
    </source>
</evidence>
<reference evidence="4 7" key="3">
    <citation type="submission" date="2018-06" db="EMBL/GenBank/DDBJ databases">
        <authorList>
            <consortium name="Pathogen Informatics"/>
            <person name="Doyle S."/>
        </authorList>
    </citation>
    <scope>NUCLEOTIDE SEQUENCE [LARGE SCALE GENOMIC DNA]</scope>
    <source>
        <strain evidence="4 7">NCTC11653</strain>
    </source>
</reference>
<sequence length="160" mass="18537">MKNLTFEKYGLSPEKVEQLRAYKILPDKQTLKNLIKAYETDKAEETEIADFQRELSQPIDEEYIRFLLEHNGGIPSKNRVKGSKVVIDRFLAFRSAYKFHSLIDLYPDFQKQGIPIARTPAGDTLLLAEDQQIYLFNHNIQDVEPNPIATSFANLLMKLY</sequence>
<dbReference type="SUPFAM" id="SSF160631">
    <property type="entry name" value="SMI1/KNR4-like"/>
    <property type="match status" value="1"/>
</dbReference>
<dbReference type="KEGG" id="cspu:CGC55_06110"/>
<dbReference type="InterPro" id="IPR018958">
    <property type="entry name" value="Knr4/Smi1-like_dom"/>
</dbReference>